<evidence type="ECO:0000259" key="14">
    <source>
        <dbReference type="Pfam" id="PF00593"/>
    </source>
</evidence>
<evidence type="ECO:0000256" key="11">
    <source>
        <dbReference type="PROSITE-ProRule" id="PRU01360"/>
    </source>
</evidence>
<feature type="signal peptide" evidence="13">
    <location>
        <begin position="1"/>
        <end position="22"/>
    </location>
</feature>
<dbReference type="EMBL" id="CP014544">
    <property type="protein sequence ID" value="AMO70255.1"/>
    <property type="molecule type" value="Genomic_DNA"/>
</dbReference>
<evidence type="ECO:0000256" key="3">
    <source>
        <dbReference type="ARBA" id="ARBA00022452"/>
    </source>
</evidence>
<protein>
    <submittedName>
        <fullName evidence="16">TonB-dependent receptor</fullName>
    </submittedName>
</protein>
<dbReference type="InterPro" id="IPR036942">
    <property type="entry name" value="Beta-barrel_TonB_sf"/>
</dbReference>
<evidence type="ECO:0000256" key="10">
    <source>
        <dbReference type="ARBA" id="ARBA00023237"/>
    </source>
</evidence>
<dbReference type="Gene3D" id="2.40.170.20">
    <property type="entry name" value="TonB-dependent receptor, beta-barrel domain"/>
    <property type="match status" value="2"/>
</dbReference>
<keyword evidence="16" id="KW-0675">Receptor</keyword>
<evidence type="ECO:0000256" key="7">
    <source>
        <dbReference type="ARBA" id="ARBA00023065"/>
    </source>
</evidence>
<feature type="chain" id="PRO_5007275220" evidence="13">
    <location>
        <begin position="23"/>
        <end position="840"/>
    </location>
</feature>
<dbReference type="PANTHER" id="PTHR32552:SF81">
    <property type="entry name" value="TONB-DEPENDENT OUTER MEMBRANE RECEPTOR"/>
    <property type="match status" value="1"/>
</dbReference>
<evidence type="ECO:0000313" key="17">
    <source>
        <dbReference type="Proteomes" id="UP000074119"/>
    </source>
</evidence>
<evidence type="ECO:0000259" key="15">
    <source>
        <dbReference type="Pfam" id="PF07715"/>
    </source>
</evidence>
<evidence type="ECO:0000256" key="9">
    <source>
        <dbReference type="ARBA" id="ARBA00023136"/>
    </source>
</evidence>
<keyword evidence="8 12" id="KW-0798">TonB box</keyword>
<dbReference type="PANTHER" id="PTHR32552">
    <property type="entry name" value="FERRICHROME IRON RECEPTOR-RELATED"/>
    <property type="match status" value="1"/>
</dbReference>
<proteinExistence type="inferred from homology"/>
<keyword evidence="5 11" id="KW-0812">Transmembrane</keyword>
<keyword evidence="10 11" id="KW-0998">Cell outer membrane</keyword>
<keyword evidence="7" id="KW-0406">Ion transport</keyword>
<evidence type="ECO:0000313" key="16">
    <source>
        <dbReference type="EMBL" id="AMO70255.1"/>
    </source>
</evidence>
<organism evidence="16 17">
    <name type="scientific">Zhongshania aliphaticivorans</name>
    <dbReference type="NCBI Taxonomy" id="1470434"/>
    <lineage>
        <taxon>Bacteria</taxon>
        <taxon>Pseudomonadati</taxon>
        <taxon>Pseudomonadota</taxon>
        <taxon>Gammaproteobacteria</taxon>
        <taxon>Cellvibrionales</taxon>
        <taxon>Spongiibacteraceae</taxon>
        <taxon>Zhongshania</taxon>
    </lineage>
</organism>
<comment type="similarity">
    <text evidence="11 12">Belongs to the TonB-dependent receptor family.</text>
</comment>
<accession>A0A127MAP9</accession>
<evidence type="ECO:0000256" key="13">
    <source>
        <dbReference type="SAM" id="SignalP"/>
    </source>
</evidence>
<feature type="domain" description="TonB-dependent receptor-like beta-barrel" evidence="14">
    <location>
        <begin position="264"/>
        <end position="798"/>
    </location>
</feature>
<evidence type="ECO:0000256" key="5">
    <source>
        <dbReference type="ARBA" id="ARBA00022692"/>
    </source>
</evidence>
<name>A0A127MAP9_9GAMM</name>
<keyword evidence="2 11" id="KW-0813">Transport</keyword>
<dbReference type="PROSITE" id="PS52016">
    <property type="entry name" value="TONB_DEPENDENT_REC_3"/>
    <property type="match status" value="1"/>
</dbReference>
<dbReference type="AlphaFoldDB" id="A0A127MAP9"/>
<dbReference type="Pfam" id="PF00593">
    <property type="entry name" value="TonB_dep_Rec_b-barrel"/>
    <property type="match status" value="1"/>
</dbReference>
<evidence type="ECO:0000256" key="12">
    <source>
        <dbReference type="RuleBase" id="RU003357"/>
    </source>
</evidence>
<keyword evidence="6" id="KW-0408">Iron</keyword>
<dbReference type="Pfam" id="PF07715">
    <property type="entry name" value="Plug"/>
    <property type="match status" value="1"/>
</dbReference>
<dbReference type="InterPro" id="IPR039426">
    <property type="entry name" value="TonB-dep_rcpt-like"/>
</dbReference>
<gene>
    <name evidence="16" type="ORF">AZF00_02620</name>
</gene>
<evidence type="ECO:0000256" key="1">
    <source>
        <dbReference type="ARBA" id="ARBA00004571"/>
    </source>
</evidence>
<dbReference type="SUPFAM" id="SSF56935">
    <property type="entry name" value="Porins"/>
    <property type="match status" value="1"/>
</dbReference>
<dbReference type="InterPro" id="IPR000531">
    <property type="entry name" value="Beta-barrel_TonB"/>
</dbReference>
<dbReference type="GO" id="GO:0009279">
    <property type="term" value="C:cell outer membrane"/>
    <property type="evidence" value="ECO:0007669"/>
    <property type="project" value="UniProtKB-SubCell"/>
</dbReference>
<evidence type="ECO:0000256" key="8">
    <source>
        <dbReference type="ARBA" id="ARBA00023077"/>
    </source>
</evidence>
<dbReference type="KEGG" id="zal:AZF00_02620"/>
<keyword evidence="13" id="KW-0732">Signal</keyword>
<keyword evidence="3 11" id="KW-1134">Transmembrane beta strand</keyword>
<evidence type="ECO:0000256" key="2">
    <source>
        <dbReference type="ARBA" id="ARBA00022448"/>
    </source>
</evidence>
<dbReference type="STRING" id="1470434.AZF00_02620"/>
<dbReference type="InterPro" id="IPR012910">
    <property type="entry name" value="Plug_dom"/>
</dbReference>
<dbReference type="Proteomes" id="UP000074119">
    <property type="component" value="Chromosome"/>
</dbReference>
<reference evidence="16 17" key="1">
    <citation type="submission" date="2015-12" db="EMBL/GenBank/DDBJ databases">
        <authorList>
            <person name="Shamseldin A."/>
            <person name="Moawad H."/>
            <person name="Abd El-Rahim W.M."/>
            <person name="Sadowsky M.J."/>
        </authorList>
    </citation>
    <scope>NUCLEOTIDE SEQUENCE [LARGE SCALE GENOMIC DNA]</scope>
    <source>
        <strain evidence="16 17">SM2</strain>
    </source>
</reference>
<keyword evidence="9 11" id="KW-0472">Membrane</keyword>
<evidence type="ECO:0000256" key="6">
    <source>
        <dbReference type="ARBA" id="ARBA00023004"/>
    </source>
</evidence>
<feature type="domain" description="TonB-dependent receptor plug" evidence="15">
    <location>
        <begin position="40"/>
        <end position="145"/>
    </location>
</feature>
<comment type="subcellular location">
    <subcellularLocation>
        <location evidence="1 11">Cell outer membrane</location>
        <topology evidence="1 11">Multi-pass membrane protein</topology>
    </subcellularLocation>
</comment>
<dbReference type="GO" id="GO:0006826">
    <property type="term" value="P:iron ion transport"/>
    <property type="evidence" value="ECO:0007669"/>
    <property type="project" value="UniProtKB-KW"/>
</dbReference>
<keyword evidence="4" id="KW-0410">Iron transport</keyword>
<sequence>MMKIPALLSAAFVSGLAQQAWSAGVLEEVIVTAQHRSESLADVPVSVSAVSGDKLFEAGINKMEDLAAYVPNLKMAEGGVGTLIFIRGIGSGENQGFEQSVGTYVDGVYYGRAQLARAPFLDLAQVEVLRGPQNILYGKNSVGGAISVRTASPSQDSEILASVTGDPEYNEYTTDVVFSGPVNDSFGLRFAMRARQTDGYMINQISNEPEPQREELTARLKGVWDMPSDKTLTVKLEHGIFDVVGRQFEVISDDPSPSDIFLFNGRTYGEIVSDTNAGVPIGNTTYGLVLNEHPSVRDHTPDYRTSRQEDYSNNKTYNLTSQLDWNGDSGGIYNLIFAHMMYSYDELCDCDYTGADLLQAEFSEDYQQTSLEFRWLSDQGDNWEYIGGGYLQYSEVDFQDRVIVSSDLAPQLINAADILEGGARGDIDPGLGNILDPRTTLGIGDAGNELVGFSAPRTFISESTIASAFLQATWLATDYSRVIFGGRYTWERKTGARKFDFAGADGEIMPVGEIDTVAAISFAGERHDLRGQREEGQFAPSLKYQYYPSDDVMLYASWARGYKSGGYDARSNSSPDPSLTPLNPNVLGCTNGGVADGCNQVSLVGSFEYDREEADTVELGSKSSFLGGVAELNMALFYTNFRDLQVSIFDGTLGFNVGNAASAVSYGLEMDGRVALSANWLLAAGISVMSFEYEDHEKGTCVQGQEPDVVGSPTCDYSGKTGQFVATYSGNAVLGYESELTDSLLFRGNIDAIFSDSYNPSPNLDPRVEQEAYVAFNARLSISTIDNMWDLALVGKNLTDERVYLYANDTPMVNTITGGTSHIAVVGPRRSIGMQATYRF</sequence>
<evidence type="ECO:0000256" key="4">
    <source>
        <dbReference type="ARBA" id="ARBA00022496"/>
    </source>
</evidence>